<dbReference type="PROSITE" id="PS00197">
    <property type="entry name" value="2FE2S_FER_1"/>
    <property type="match status" value="1"/>
</dbReference>
<evidence type="ECO:0000313" key="10">
    <source>
        <dbReference type="Proteomes" id="UP000278006"/>
    </source>
</evidence>
<evidence type="ECO:0000256" key="5">
    <source>
        <dbReference type="ARBA" id="ARBA00023004"/>
    </source>
</evidence>
<protein>
    <submittedName>
        <fullName evidence="9">Oxidoreductase</fullName>
    </submittedName>
</protein>
<keyword evidence="10" id="KW-1185">Reference proteome</keyword>
<keyword evidence="3" id="KW-0479">Metal-binding</keyword>
<dbReference type="InterPro" id="IPR036010">
    <property type="entry name" value="2Fe-2S_ferredoxin-like_sf"/>
</dbReference>
<dbReference type="RefSeq" id="WP_122231003.1">
    <property type="nucleotide sequence ID" value="NZ_RDQO01000005.1"/>
</dbReference>
<dbReference type="PROSITE" id="PS51384">
    <property type="entry name" value="FAD_FR"/>
    <property type="match status" value="1"/>
</dbReference>
<reference evidence="9 10" key="1">
    <citation type="submission" date="2018-10" db="EMBL/GenBank/DDBJ databases">
        <title>Draft genome of Cortibacter populi DSM10536.</title>
        <authorList>
            <person name="Bernier A.-M."/>
            <person name="Bernard K."/>
        </authorList>
    </citation>
    <scope>NUCLEOTIDE SEQUENCE [LARGE SCALE GENOMIC DNA]</scope>
    <source>
        <strain evidence="9 10">DSM 105136</strain>
    </source>
</reference>
<evidence type="ECO:0000259" key="7">
    <source>
        <dbReference type="PROSITE" id="PS51085"/>
    </source>
</evidence>
<feature type="domain" description="FAD-binding FR-type" evidence="8">
    <location>
        <begin position="2"/>
        <end position="108"/>
    </location>
</feature>
<dbReference type="SUPFAM" id="SSF52343">
    <property type="entry name" value="Ferredoxin reductase-like, C-terminal NADP-linked domain"/>
    <property type="match status" value="1"/>
</dbReference>
<keyword evidence="2" id="KW-0001">2Fe-2S</keyword>
<dbReference type="InterPro" id="IPR017927">
    <property type="entry name" value="FAD-bd_FR_type"/>
</dbReference>
<keyword evidence="4" id="KW-0560">Oxidoreductase</keyword>
<dbReference type="InterPro" id="IPR012675">
    <property type="entry name" value="Beta-grasp_dom_sf"/>
</dbReference>
<dbReference type="InterPro" id="IPR039261">
    <property type="entry name" value="FNR_nucleotide-bd"/>
</dbReference>
<name>A0A3M6QMF0_9BURK</name>
<evidence type="ECO:0000256" key="2">
    <source>
        <dbReference type="ARBA" id="ARBA00022714"/>
    </source>
</evidence>
<accession>A0A3M6QMF0</accession>
<dbReference type="Gene3D" id="2.40.30.10">
    <property type="entry name" value="Translation factors"/>
    <property type="match status" value="1"/>
</dbReference>
<dbReference type="GO" id="GO:0046872">
    <property type="term" value="F:metal ion binding"/>
    <property type="evidence" value="ECO:0007669"/>
    <property type="project" value="UniProtKB-KW"/>
</dbReference>
<gene>
    <name evidence="9" type="ORF">D8I35_15640</name>
</gene>
<evidence type="ECO:0000313" key="9">
    <source>
        <dbReference type="EMBL" id="RMX04226.1"/>
    </source>
</evidence>
<dbReference type="InterPro" id="IPR017938">
    <property type="entry name" value="Riboflavin_synthase-like_b-brl"/>
</dbReference>
<dbReference type="Pfam" id="PF00111">
    <property type="entry name" value="Fer2"/>
    <property type="match status" value="1"/>
</dbReference>
<evidence type="ECO:0000256" key="6">
    <source>
        <dbReference type="ARBA" id="ARBA00023014"/>
    </source>
</evidence>
<dbReference type="SUPFAM" id="SSF63380">
    <property type="entry name" value="Riboflavin synthase domain-like"/>
    <property type="match status" value="1"/>
</dbReference>
<dbReference type="InterPro" id="IPR050415">
    <property type="entry name" value="MRET"/>
</dbReference>
<dbReference type="GO" id="GO:0016491">
    <property type="term" value="F:oxidoreductase activity"/>
    <property type="evidence" value="ECO:0007669"/>
    <property type="project" value="UniProtKB-KW"/>
</dbReference>
<proteinExistence type="predicted"/>
<dbReference type="OrthoDB" id="370747at2"/>
<keyword evidence="5" id="KW-0408">Iron</keyword>
<dbReference type="GO" id="GO:0051537">
    <property type="term" value="F:2 iron, 2 sulfur cluster binding"/>
    <property type="evidence" value="ECO:0007669"/>
    <property type="project" value="UniProtKB-KW"/>
</dbReference>
<dbReference type="PRINTS" id="PR00409">
    <property type="entry name" value="PHDIOXRDTASE"/>
</dbReference>
<dbReference type="EMBL" id="RDQO01000005">
    <property type="protein sequence ID" value="RMX04226.1"/>
    <property type="molecule type" value="Genomic_DNA"/>
</dbReference>
<dbReference type="PANTHER" id="PTHR47354:SF1">
    <property type="entry name" value="CARNITINE MONOOXYGENASE REDUCTASE SUBUNIT"/>
    <property type="match status" value="1"/>
</dbReference>
<dbReference type="PROSITE" id="PS51085">
    <property type="entry name" value="2FE2S_FER_2"/>
    <property type="match status" value="1"/>
</dbReference>
<evidence type="ECO:0000259" key="8">
    <source>
        <dbReference type="PROSITE" id="PS51384"/>
    </source>
</evidence>
<keyword evidence="6" id="KW-0411">Iron-sulfur</keyword>
<dbReference type="PANTHER" id="PTHR47354">
    <property type="entry name" value="NADH OXIDOREDUCTASE HCR"/>
    <property type="match status" value="1"/>
</dbReference>
<dbReference type="CDD" id="cd00207">
    <property type="entry name" value="fer2"/>
    <property type="match status" value="1"/>
</dbReference>
<sequence length="329" mass="35066">MSTSSSLIDVQVDALVAQGQGNLAVRLIPPEGHGPLPAFDAGAHVDLHLPTGMTRQYSIASAPHQRDFYTLCIRKEGASRGGSRYVHERLRVGDRLRIGAPRNLFRLEPAAHSILMAGGIGITPLLSMAWALEQGGQSFELHYYVRRRSEAAFARQWGRGFRHGTVHLHCSAEGDSLRAGRPACLAAPGCSTHLYVCGPHGFMDHVQAQAHAAGWPMDQLHQEAFGLPAAAVSSGLAEEEAPFEVELASTGQAFVVPPGQSIASVLQSQGVEIPLSCEMGICGACLTPVSAGDVEHRDGVQSEAEKSAPCQQIALCCSRSRSARLVLQL</sequence>
<feature type="domain" description="2Fe-2S ferredoxin-type" evidence="7">
    <location>
        <begin position="243"/>
        <end position="329"/>
    </location>
</feature>
<dbReference type="InterPro" id="IPR001041">
    <property type="entry name" value="2Fe-2S_ferredoxin-type"/>
</dbReference>
<dbReference type="AlphaFoldDB" id="A0A3M6QMF0"/>
<dbReference type="InterPro" id="IPR006058">
    <property type="entry name" value="2Fe2S_fd_BS"/>
</dbReference>
<organism evidence="9 10">
    <name type="scientific">Corticibacter populi</name>
    <dbReference type="NCBI Taxonomy" id="1550736"/>
    <lineage>
        <taxon>Bacteria</taxon>
        <taxon>Pseudomonadati</taxon>
        <taxon>Pseudomonadota</taxon>
        <taxon>Betaproteobacteria</taxon>
        <taxon>Burkholderiales</taxon>
        <taxon>Comamonadaceae</taxon>
        <taxon>Corticibacter</taxon>
    </lineage>
</organism>
<keyword evidence="1" id="KW-0285">Flavoprotein</keyword>
<dbReference type="Proteomes" id="UP000278006">
    <property type="component" value="Unassembled WGS sequence"/>
</dbReference>
<dbReference type="Gene3D" id="3.40.50.80">
    <property type="entry name" value="Nucleotide-binding domain of ferredoxin-NADP reductase (FNR) module"/>
    <property type="match status" value="1"/>
</dbReference>
<dbReference type="SUPFAM" id="SSF54292">
    <property type="entry name" value="2Fe-2S ferredoxin-like"/>
    <property type="match status" value="1"/>
</dbReference>
<evidence type="ECO:0000256" key="3">
    <source>
        <dbReference type="ARBA" id="ARBA00022723"/>
    </source>
</evidence>
<evidence type="ECO:0000256" key="1">
    <source>
        <dbReference type="ARBA" id="ARBA00022630"/>
    </source>
</evidence>
<comment type="caution">
    <text evidence="9">The sequence shown here is derived from an EMBL/GenBank/DDBJ whole genome shotgun (WGS) entry which is preliminary data.</text>
</comment>
<evidence type="ECO:0000256" key="4">
    <source>
        <dbReference type="ARBA" id="ARBA00023002"/>
    </source>
</evidence>
<dbReference type="CDD" id="cd06185">
    <property type="entry name" value="PDR_like"/>
    <property type="match status" value="1"/>
</dbReference>
<dbReference type="Gene3D" id="3.10.20.30">
    <property type="match status" value="1"/>
</dbReference>